<dbReference type="PANTHER" id="PTHR46430">
    <property type="entry name" value="PROTEIN SKT5-RELATED"/>
    <property type="match status" value="1"/>
</dbReference>
<organism evidence="3 4">
    <name type="scientific">Candidatus Nitrospira inopinata</name>
    <dbReference type="NCBI Taxonomy" id="1715989"/>
    <lineage>
        <taxon>Bacteria</taxon>
        <taxon>Pseudomonadati</taxon>
        <taxon>Nitrospirota</taxon>
        <taxon>Nitrospiria</taxon>
        <taxon>Nitrospirales</taxon>
        <taxon>Nitrospiraceae</taxon>
        <taxon>Nitrospira</taxon>
    </lineage>
</organism>
<dbReference type="Pfam" id="PF08238">
    <property type="entry name" value="Sel1"/>
    <property type="match status" value="3"/>
</dbReference>
<dbReference type="InterPro" id="IPR011990">
    <property type="entry name" value="TPR-like_helical_dom_sf"/>
</dbReference>
<gene>
    <name evidence="3" type="ORF">NITINOP_2591</name>
</gene>
<keyword evidence="4" id="KW-1185">Reference proteome</keyword>
<feature type="signal peptide" evidence="2">
    <location>
        <begin position="1"/>
        <end position="17"/>
    </location>
</feature>
<evidence type="ECO:0000256" key="1">
    <source>
        <dbReference type="ARBA" id="ARBA00022737"/>
    </source>
</evidence>
<dbReference type="Proteomes" id="UP000066284">
    <property type="component" value="Chromosome 1"/>
</dbReference>
<protein>
    <recommendedName>
        <fullName evidence="5">Beta-lactamase</fullName>
    </recommendedName>
</protein>
<sequence length="191" mass="21528">MSAALKFLMMMPLILLSGCVDSTKSPYVGVHDLVARLDDARSLAEEGSADDQYRLGLRYERFARDHQEAARWYRMAAQQDHADAMYRLCILSDRGLGLPQDYQEALRWCGLAADSRQANAMLIVGGFFERGRGVPKDLIQAYHWYNLAAAHGLEEGAKRRDRLAGAMTVAQIARAQNLTRNWRPNMQAPLE</sequence>
<dbReference type="RefSeq" id="WP_062486121.1">
    <property type="nucleotide sequence ID" value="NZ_LN885086.1"/>
</dbReference>
<evidence type="ECO:0000313" key="4">
    <source>
        <dbReference type="Proteomes" id="UP000066284"/>
    </source>
</evidence>
<dbReference type="SMART" id="SM00671">
    <property type="entry name" value="SEL1"/>
    <property type="match status" value="3"/>
</dbReference>
<reference evidence="4" key="1">
    <citation type="submission" date="2015-09" db="EMBL/GenBank/DDBJ databases">
        <authorList>
            <person name="Daims H."/>
        </authorList>
    </citation>
    <scope>NUCLEOTIDE SEQUENCE [LARGE SCALE GENOMIC DNA]</scope>
</reference>
<dbReference type="AlphaFoldDB" id="A0A0S4KYM3"/>
<accession>A0A0S4KYM3</accession>
<keyword evidence="2" id="KW-0732">Signal</keyword>
<dbReference type="InterPro" id="IPR051726">
    <property type="entry name" value="Chitin_Synth_Reg"/>
</dbReference>
<evidence type="ECO:0000313" key="3">
    <source>
        <dbReference type="EMBL" id="CUQ67563.1"/>
    </source>
</evidence>
<keyword evidence="1" id="KW-0677">Repeat</keyword>
<name>A0A0S4KYM3_9BACT</name>
<evidence type="ECO:0000256" key="2">
    <source>
        <dbReference type="SAM" id="SignalP"/>
    </source>
</evidence>
<feature type="chain" id="PRO_5006623631" description="Beta-lactamase" evidence="2">
    <location>
        <begin position="18"/>
        <end position="191"/>
    </location>
</feature>
<dbReference type="SUPFAM" id="SSF81901">
    <property type="entry name" value="HCP-like"/>
    <property type="match status" value="1"/>
</dbReference>
<dbReference type="KEGG" id="nio:NITINOP_2591"/>
<dbReference type="InterPro" id="IPR006597">
    <property type="entry name" value="Sel1-like"/>
</dbReference>
<evidence type="ECO:0008006" key="5">
    <source>
        <dbReference type="Google" id="ProtNLM"/>
    </source>
</evidence>
<proteinExistence type="predicted"/>
<dbReference type="STRING" id="1715989.NITINOP_2591"/>
<dbReference type="EMBL" id="LN885086">
    <property type="protein sequence ID" value="CUQ67563.1"/>
    <property type="molecule type" value="Genomic_DNA"/>
</dbReference>
<dbReference type="Gene3D" id="1.25.40.10">
    <property type="entry name" value="Tetratricopeptide repeat domain"/>
    <property type="match status" value="1"/>
</dbReference>
<dbReference type="PROSITE" id="PS51257">
    <property type="entry name" value="PROKAR_LIPOPROTEIN"/>
    <property type="match status" value="1"/>
</dbReference>